<feature type="region of interest" description="Disordered" evidence="1">
    <location>
        <begin position="97"/>
        <end position="139"/>
    </location>
</feature>
<organism evidence="2 3">
    <name type="scientific">Hermanssonia centrifuga</name>
    <dbReference type="NCBI Taxonomy" id="98765"/>
    <lineage>
        <taxon>Eukaryota</taxon>
        <taxon>Fungi</taxon>
        <taxon>Dikarya</taxon>
        <taxon>Basidiomycota</taxon>
        <taxon>Agaricomycotina</taxon>
        <taxon>Agaricomycetes</taxon>
        <taxon>Polyporales</taxon>
        <taxon>Meruliaceae</taxon>
        <taxon>Hermanssonia</taxon>
    </lineage>
</organism>
<comment type="caution">
    <text evidence="2">The sequence shown here is derived from an EMBL/GenBank/DDBJ whole genome shotgun (WGS) entry which is preliminary data.</text>
</comment>
<accession>A0A2R6S3L9</accession>
<dbReference type="Proteomes" id="UP000186601">
    <property type="component" value="Unassembled WGS sequence"/>
</dbReference>
<evidence type="ECO:0000313" key="3">
    <source>
        <dbReference type="Proteomes" id="UP000186601"/>
    </source>
</evidence>
<dbReference type="AlphaFoldDB" id="A0A2R6S3L9"/>
<feature type="compositionally biased region" description="Low complexity" evidence="1">
    <location>
        <begin position="118"/>
        <end position="131"/>
    </location>
</feature>
<name>A0A2R6S3L9_9APHY</name>
<gene>
    <name evidence="2" type="ORF">PHLCEN_2v1312</name>
</gene>
<dbReference type="OrthoDB" id="2752979at2759"/>
<dbReference type="EMBL" id="MLYV02000095">
    <property type="protein sequence ID" value="PSS36884.1"/>
    <property type="molecule type" value="Genomic_DNA"/>
</dbReference>
<keyword evidence="3" id="KW-1185">Reference proteome</keyword>
<evidence type="ECO:0000313" key="2">
    <source>
        <dbReference type="EMBL" id="PSS36884.1"/>
    </source>
</evidence>
<sequence length="212" mass="23928">MRRLAKDTDLLDFNVGIAQQEPKKWRLFCKKVCEEHPELERYEDLWPVRRYIGTYLLKCRNAERLKIRRLELDDSGDEFSLEDVGEYIAAEQARSSTPSEGSIYCSPKSMAKQSRPLTQAQAASRSRATSSPVNPPSRAEGQSFQMFLESLEPSGLGHLHDAFVDVGINDADAFNALAKFPVAERNNFLKSDMHLNAFQARQVGAVFQALTD</sequence>
<reference evidence="2 3" key="1">
    <citation type="submission" date="2018-02" db="EMBL/GenBank/DDBJ databases">
        <title>Genome sequence of the basidiomycete white-rot fungus Phlebia centrifuga.</title>
        <authorList>
            <person name="Granchi Z."/>
            <person name="Peng M."/>
            <person name="de Vries R.P."/>
            <person name="Hilden K."/>
            <person name="Makela M.R."/>
            <person name="Grigoriev I."/>
            <person name="Riley R."/>
        </authorList>
    </citation>
    <scope>NUCLEOTIDE SEQUENCE [LARGE SCALE GENOMIC DNA]</scope>
    <source>
        <strain evidence="2 3">FBCC195</strain>
    </source>
</reference>
<evidence type="ECO:0000256" key="1">
    <source>
        <dbReference type="SAM" id="MobiDB-lite"/>
    </source>
</evidence>
<protein>
    <submittedName>
        <fullName evidence="2">Uncharacterized protein</fullName>
    </submittedName>
</protein>
<proteinExistence type="predicted"/>